<comment type="caution">
    <text evidence="1">The sequence shown here is derived from an EMBL/GenBank/DDBJ whole genome shotgun (WGS) entry which is preliminary data.</text>
</comment>
<proteinExistence type="predicted"/>
<dbReference type="SUPFAM" id="SSF48371">
    <property type="entry name" value="ARM repeat"/>
    <property type="match status" value="2"/>
</dbReference>
<reference evidence="1 2" key="1">
    <citation type="submission" date="2024-04" db="EMBL/GenBank/DDBJ databases">
        <title>Tritrichomonas musculus Genome.</title>
        <authorList>
            <person name="Alves-Ferreira E."/>
            <person name="Grigg M."/>
            <person name="Lorenzi H."/>
            <person name="Galac M."/>
        </authorList>
    </citation>
    <scope>NUCLEOTIDE SEQUENCE [LARGE SCALE GENOMIC DNA]</scope>
    <source>
        <strain evidence="1 2">EAF2021</strain>
    </source>
</reference>
<accession>A0ABR2JRZ0</accession>
<evidence type="ECO:0008006" key="3">
    <source>
        <dbReference type="Google" id="ProtNLM"/>
    </source>
</evidence>
<gene>
    <name evidence="1" type="ORF">M9Y10_004449</name>
</gene>
<evidence type="ECO:0000313" key="2">
    <source>
        <dbReference type="Proteomes" id="UP001470230"/>
    </source>
</evidence>
<dbReference type="InterPro" id="IPR016024">
    <property type="entry name" value="ARM-type_fold"/>
</dbReference>
<dbReference type="EMBL" id="JAPFFF010000010">
    <property type="protein sequence ID" value="KAK8881689.1"/>
    <property type="molecule type" value="Genomic_DNA"/>
</dbReference>
<keyword evidence="2" id="KW-1185">Reference proteome</keyword>
<evidence type="ECO:0000313" key="1">
    <source>
        <dbReference type="EMBL" id="KAK8881689.1"/>
    </source>
</evidence>
<name>A0ABR2JRZ0_9EUKA</name>
<sequence>MDYKYVSIYEYSNNTSYVENEFEILFSKYTTAKGSSINMKENIKFLNLKIIYRHIAEAYKTGNSNKMHDILCILIQYLQFNTILYSIEFNKYNILSIFYSCLISSSPPYLTIKTIELITLILKQKNKTLGESFISQKLTQYFFDLTIHHIRYLKNDKSNTPEQNANSFIILIRILICIDQVANFSSDGNEYILNYFFRNPLYIIQEILHLTITDAQFDQILEISKFYCCKLICTISQAKISRNDSGNLFKLICTNWKCLFKDPENLIKTDIIEISLRSLVLAVYNLMTIIPDSWAYFFVEYCAWFMVEQCLVIDKAEIAIPAVNCVIQLLAQGVDIKVNYSYFVQLLLAHQLLQNSDPIEKVQIIDFANSNQQKVEPIEKIQKIDVQESESISKTSDLNQQQEASIEKVQTENQNSYLSYLSNQAQSPDFKISSTLSRKENSIELVCLSCFAIERMVIINHLFGQEFVKCGIFDAIKRAIQQYQFHIQFQCINCVCAIIHSQLTSGYDLLLQANIIELLVEFTQVNIDDVTLLRIINILEEIFQMSITNGLQEETIQRFIDADGDDAMLNNSNKGNEDIDLHISRLFNTYKSLQNKDN</sequence>
<organism evidence="1 2">
    <name type="scientific">Tritrichomonas musculus</name>
    <dbReference type="NCBI Taxonomy" id="1915356"/>
    <lineage>
        <taxon>Eukaryota</taxon>
        <taxon>Metamonada</taxon>
        <taxon>Parabasalia</taxon>
        <taxon>Tritrichomonadida</taxon>
        <taxon>Tritrichomonadidae</taxon>
        <taxon>Tritrichomonas</taxon>
    </lineage>
</organism>
<dbReference type="InterPro" id="IPR011989">
    <property type="entry name" value="ARM-like"/>
</dbReference>
<dbReference type="Gene3D" id="1.25.10.10">
    <property type="entry name" value="Leucine-rich Repeat Variant"/>
    <property type="match status" value="1"/>
</dbReference>
<protein>
    <recommendedName>
        <fullName evidence="3">Mon2/Sec7/BIG1-like HUS domain-containing protein</fullName>
    </recommendedName>
</protein>
<dbReference type="Proteomes" id="UP001470230">
    <property type="component" value="Unassembled WGS sequence"/>
</dbReference>